<dbReference type="OrthoDB" id="4278026at2"/>
<dbReference type="EMBL" id="AZDA01000140">
    <property type="protein sequence ID" value="KRK32633.1"/>
    <property type="molecule type" value="Genomic_DNA"/>
</dbReference>
<evidence type="ECO:0000256" key="1">
    <source>
        <dbReference type="ARBA" id="ARBA00023125"/>
    </source>
</evidence>
<dbReference type="InterPro" id="IPR010095">
    <property type="entry name" value="Cas12f1-like_TNB"/>
</dbReference>
<dbReference type="STRING" id="1423726.FC07_GL002064"/>
<evidence type="ECO:0000256" key="2">
    <source>
        <dbReference type="SAM" id="MobiDB-lite"/>
    </source>
</evidence>
<keyword evidence="1" id="KW-0238">DNA-binding</keyword>
<dbReference type="AlphaFoldDB" id="A0A0R1GFE0"/>
<dbReference type="RefSeq" id="WP_057905893.1">
    <property type="nucleotide sequence ID" value="NZ_AZDA01000140.1"/>
</dbReference>
<sequence>MVFKKFQNINEIKRLINRQNSIQKRAVSLLQKGELNKNDLMATLNKNIGQRRRLSQETINVMVDIFKNEKITSIPTNSFFLFARTTVNPHDGTPSELLLQLNKQDTYIITLAAGETAEKLFSSPRRAWLFDLTDQHITLHLPEQVATHGLHILLPETTDKPAAKQAAPAKKAATQAPKSAAKATAKSAQAPQKTAAQPKPAQKTAAKSATAKATPKVAAQSATTKPTKKATPTTPKQRAHSTAQAPKSSAAAQHAPRVPQKPAPKVAQPTKVATSVAAVTPATSKAAVATVTKAHKVPAQTATEPLPGPQAPEVLIKRLLEAGEAYRVVGLDYGKINMISATDGTEKLLQIPGSVISNHILEYQHAIRQLTRGTIDLDADVELARLTYMLKRYVLKSCRKIVSRLAEFYGDNVIYVTEMHPSLNLDQPQTIILSPDYFYKALFTVLFEMIGSNAAIIQVPNNETSIICPWCGFTNADNRQKEVHQFKCLNCGHTINDDHVAAINIRQRGLRQISEITKHLAVTVPTPAESHPDD</sequence>
<protein>
    <submittedName>
        <fullName evidence="4">Transposase, IS605 OrfB family protein</fullName>
    </submittedName>
</protein>
<evidence type="ECO:0000313" key="4">
    <source>
        <dbReference type="EMBL" id="KRK32633.1"/>
    </source>
</evidence>
<accession>A0A0R1GFE0</accession>
<proteinExistence type="predicted"/>
<dbReference type="PATRIC" id="fig|1423726.3.peg.2140"/>
<keyword evidence="5" id="KW-1185">Reference proteome</keyword>
<reference evidence="4 5" key="1">
    <citation type="journal article" date="2015" name="Genome Announc.">
        <title>Expanding the biotechnology potential of lactobacilli through comparative genomics of 213 strains and associated genera.</title>
        <authorList>
            <person name="Sun Z."/>
            <person name="Harris H.M."/>
            <person name="McCann A."/>
            <person name="Guo C."/>
            <person name="Argimon S."/>
            <person name="Zhang W."/>
            <person name="Yang X."/>
            <person name="Jeffery I.B."/>
            <person name="Cooney J.C."/>
            <person name="Kagawa T.F."/>
            <person name="Liu W."/>
            <person name="Song Y."/>
            <person name="Salvetti E."/>
            <person name="Wrobel A."/>
            <person name="Rasinkangas P."/>
            <person name="Parkhill J."/>
            <person name="Rea M.C."/>
            <person name="O'Sullivan O."/>
            <person name="Ritari J."/>
            <person name="Douillard F.P."/>
            <person name="Paul Ross R."/>
            <person name="Yang R."/>
            <person name="Briner A.E."/>
            <person name="Felis G.E."/>
            <person name="de Vos W.M."/>
            <person name="Barrangou R."/>
            <person name="Klaenhammer T.R."/>
            <person name="Caufield P.W."/>
            <person name="Cui Y."/>
            <person name="Zhang H."/>
            <person name="O'Toole P.W."/>
        </authorList>
    </citation>
    <scope>NUCLEOTIDE SEQUENCE [LARGE SCALE GENOMIC DNA]</scope>
    <source>
        <strain evidence="4 5">DSM 20003</strain>
    </source>
</reference>
<feature type="compositionally biased region" description="Low complexity" evidence="2">
    <location>
        <begin position="163"/>
        <end position="236"/>
    </location>
</feature>
<organism evidence="4 5">
    <name type="scientific">Loigolactobacillus bifermentans DSM 20003</name>
    <dbReference type="NCBI Taxonomy" id="1423726"/>
    <lineage>
        <taxon>Bacteria</taxon>
        <taxon>Bacillati</taxon>
        <taxon>Bacillota</taxon>
        <taxon>Bacilli</taxon>
        <taxon>Lactobacillales</taxon>
        <taxon>Lactobacillaceae</taxon>
        <taxon>Loigolactobacillus</taxon>
    </lineage>
</organism>
<dbReference type="Pfam" id="PF07282">
    <property type="entry name" value="Cas12f1-like_TNB"/>
    <property type="match status" value="1"/>
</dbReference>
<name>A0A0R1GFE0_9LACO</name>
<feature type="domain" description="Cas12f1-like TNB" evidence="3">
    <location>
        <begin position="456"/>
        <end position="505"/>
    </location>
</feature>
<feature type="region of interest" description="Disordered" evidence="2">
    <location>
        <begin position="161"/>
        <end position="269"/>
    </location>
</feature>
<evidence type="ECO:0000259" key="3">
    <source>
        <dbReference type="Pfam" id="PF07282"/>
    </source>
</evidence>
<dbReference type="GO" id="GO:0003677">
    <property type="term" value="F:DNA binding"/>
    <property type="evidence" value="ECO:0007669"/>
    <property type="project" value="UniProtKB-KW"/>
</dbReference>
<comment type="caution">
    <text evidence="4">The sequence shown here is derived from an EMBL/GenBank/DDBJ whole genome shotgun (WGS) entry which is preliminary data.</text>
</comment>
<feature type="compositionally biased region" description="Polar residues" evidence="2">
    <location>
        <begin position="240"/>
        <end position="251"/>
    </location>
</feature>
<evidence type="ECO:0000313" key="5">
    <source>
        <dbReference type="Proteomes" id="UP000051461"/>
    </source>
</evidence>
<dbReference type="Proteomes" id="UP000051461">
    <property type="component" value="Unassembled WGS sequence"/>
</dbReference>
<gene>
    <name evidence="4" type="ORF">FC07_GL002064</name>
</gene>